<feature type="region of interest" description="Disordered" evidence="1">
    <location>
        <begin position="477"/>
        <end position="497"/>
    </location>
</feature>
<feature type="compositionally biased region" description="Basic and acidic residues" evidence="1">
    <location>
        <begin position="483"/>
        <end position="497"/>
    </location>
</feature>
<dbReference type="InterPro" id="IPR006944">
    <property type="entry name" value="Phage/GTA_portal"/>
</dbReference>
<dbReference type="RefSeq" id="WP_346143335.1">
    <property type="nucleotide sequence ID" value="NZ_BAAAUA010000013.1"/>
</dbReference>
<feature type="region of interest" description="Disordered" evidence="1">
    <location>
        <begin position="413"/>
        <end position="432"/>
    </location>
</feature>
<dbReference type="Proteomes" id="UP001596066">
    <property type="component" value="Unassembled WGS sequence"/>
</dbReference>
<dbReference type="EMBL" id="JBHSOC010000011">
    <property type="protein sequence ID" value="MFC5641314.1"/>
    <property type="molecule type" value="Genomic_DNA"/>
</dbReference>
<evidence type="ECO:0000256" key="1">
    <source>
        <dbReference type="SAM" id="MobiDB-lite"/>
    </source>
</evidence>
<feature type="region of interest" description="Disordered" evidence="1">
    <location>
        <begin position="638"/>
        <end position="676"/>
    </location>
</feature>
<dbReference type="Pfam" id="PF04233">
    <property type="entry name" value="Phage_Mu_F"/>
    <property type="match status" value="1"/>
</dbReference>
<accession>A0ABW0V8Y1</accession>
<protein>
    <submittedName>
        <fullName evidence="3">Phage portal protein</fullName>
    </submittedName>
</protein>
<feature type="domain" description="Phage head morphogenesis" evidence="2">
    <location>
        <begin position="578"/>
        <end position="684"/>
    </location>
</feature>
<reference evidence="4" key="1">
    <citation type="journal article" date="2019" name="Int. J. Syst. Evol. Microbiol.">
        <title>The Global Catalogue of Microorganisms (GCM) 10K type strain sequencing project: providing services to taxonomists for standard genome sequencing and annotation.</title>
        <authorList>
            <consortium name="The Broad Institute Genomics Platform"/>
            <consortium name="The Broad Institute Genome Sequencing Center for Infectious Disease"/>
            <person name="Wu L."/>
            <person name="Ma J."/>
        </authorList>
    </citation>
    <scope>NUCLEOTIDE SEQUENCE [LARGE SCALE GENOMIC DNA]</scope>
    <source>
        <strain evidence="4">CGMCC 4.1622</strain>
    </source>
</reference>
<feature type="region of interest" description="Disordered" evidence="1">
    <location>
        <begin position="1"/>
        <end position="24"/>
    </location>
</feature>
<feature type="compositionally biased region" description="Polar residues" evidence="1">
    <location>
        <begin position="14"/>
        <end position="24"/>
    </location>
</feature>
<name>A0ABW0V8Y1_9ACTN</name>
<dbReference type="InterPro" id="IPR006528">
    <property type="entry name" value="Phage_head_morphogenesis_dom"/>
</dbReference>
<proteinExistence type="predicted"/>
<keyword evidence="4" id="KW-1185">Reference proteome</keyword>
<evidence type="ECO:0000313" key="3">
    <source>
        <dbReference type="EMBL" id="MFC5641314.1"/>
    </source>
</evidence>
<evidence type="ECO:0000259" key="2">
    <source>
        <dbReference type="Pfam" id="PF04233"/>
    </source>
</evidence>
<comment type="caution">
    <text evidence="3">The sequence shown here is derived from an EMBL/GenBank/DDBJ whole genome shotgun (WGS) entry which is preliminary data.</text>
</comment>
<sequence length="690" mass="75312">MSHRWFPTLRRTPQPATKSEPNYSLNWSPAGIDRARPWSVERAVQDGMERAVWIYKAVDTISNHAADRLLRVRPRSGTSEDPLPPLAAHPLYEAMNVKANPLEGAWIFKKRVSMQLLLSKRGVFLEPTFTRGGDLLRIDLLPPGRTRPVPGKGADLVSHFETVTPRGELRTLDVEQVRWIRNPHPLDPYSGITPLEAAGLSADLDFFTRHYNLSFVHNDARPGGVIGIDGDMDDAELRLLRAKFAGGPSAAGVWTVLSGGNVTVTDTSTTPRDMAYETVSLNSKVELLAAFGVPESQLGNASGRTYDNARAEKLMFWEITMPPHLRLVAAAFQEDAGDGNEAYFDVSDVDVLREARAKRLTEAREEVAAGVRSVRSYAELAGYADEVDDTPATRALWLTSGRTPVPARAADAQALGASPTQPAQPPPRAAKALDTATSDLPLNYNAANDLRDRLDDALQALAVRWTERTIARLNAPRNRQGTRHWDDRGAADPRAGSKDLPVEQMIDTATWQQEAEQALQPLIEQAGDAAAHEMHQLLDVPGTPTAAAWAALAPSLTDTITRQADRLGDDVRTEDRSGADIAGITATIRAWGRTMATWASATAARLATATIETARDQAAAASARACLVRRWVAHDDARTRPDHDAADGQTQPLGQPFTVGQDLLRHPADPESPPGQALNCRCRLAWRIHH</sequence>
<dbReference type="Pfam" id="PF04860">
    <property type="entry name" value="Phage_portal"/>
    <property type="match status" value="1"/>
</dbReference>
<evidence type="ECO:0000313" key="4">
    <source>
        <dbReference type="Proteomes" id="UP001596066"/>
    </source>
</evidence>
<organism evidence="3 4">
    <name type="scientific">Kitasatospora cinereorecta</name>
    <dbReference type="NCBI Taxonomy" id="285560"/>
    <lineage>
        <taxon>Bacteria</taxon>
        <taxon>Bacillati</taxon>
        <taxon>Actinomycetota</taxon>
        <taxon>Actinomycetes</taxon>
        <taxon>Kitasatosporales</taxon>
        <taxon>Streptomycetaceae</taxon>
        <taxon>Kitasatospora</taxon>
    </lineage>
</organism>
<gene>
    <name evidence="3" type="ORF">ACFPZF_08060</name>
</gene>